<proteinExistence type="predicted"/>
<evidence type="ECO:0000313" key="1">
    <source>
        <dbReference type="EMBL" id="MEQ2309760.1"/>
    </source>
</evidence>
<comment type="caution">
    <text evidence="1">The sequence shown here is derived from an EMBL/GenBank/DDBJ whole genome shotgun (WGS) entry which is preliminary data.</text>
</comment>
<reference evidence="1 2" key="1">
    <citation type="submission" date="2021-06" db="EMBL/GenBank/DDBJ databases">
        <authorList>
            <person name="Palmer J.M."/>
        </authorList>
    </citation>
    <scope>NUCLEOTIDE SEQUENCE [LARGE SCALE GENOMIC DNA]</scope>
    <source>
        <strain evidence="1 2">AS_MEX2019</strain>
        <tissue evidence="1">Muscle</tissue>
    </source>
</reference>
<accession>A0ABV0ZUD2</accession>
<dbReference type="Proteomes" id="UP001469553">
    <property type="component" value="Unassembled WGS sequence"/>
</dbReference>
<dbReference type="EMBL" id="JAHRIP010075302">
    <property type="protein sequence ID" value="MEQ2309760.1"/>
    <property type="molecule type" value="Genomic_DNA"/>
</dbReference>
<name>A0ABV0ZUD2_9TELE</name>
<organism evidence="1 2">
    <name type="scientific">Ameca splendens</name>
    <dbReference type="NCBI Taxonomy" id="208324"/>
    <lineage>
        <taxon>Eukaryota</taxon>
        <taxon>Metazoa</taxon>
        <taxon>Chordata</taxon>
        <taxon>Craniata</taxon>
        <taxon>Vertebrata</taxon>
        <taxon>Euteleostomi</taxon>
        <taxon>Actinopterygii</taxon>
        <taxon>Neopterygii</taxon>
        <taxon>Teleostei</taxon>
        <taxon>Neoteleostei</taxon>
        <taxon>Acanthomorphata</taxon>
        <taxon>Ovalentaria</taxon>
        <taxon>Atherinomorphae</taxon>
        <taxon>Cyprinodontiformes</taxon>
        <taxon>Goodeidae</taxon>
        <taxon>Ameca</taxon>
    </lineage>
</organism>
<keyword evidence="2" id="KW-1185">Reference proteome</keyword>
<evidence type="ECO:0000313" key="2">
    <source>
        <dbReference type="Proteomes" id="UP001469553"/>
    </source>
</evidence>
<sequence length="135" mass="13749">MLCLGGSAADLHSLTKGPSSLCTDCLGSSGFRTAPLISTVGSPGPAAGRLIVFSYVAGLLIARLAGDGPLIAGSAGDGHRSVRLNSGSAGDGLRTLALLLRPPPPTMVGCLFCFCFVGVWDPPFKRVAVSYLLVF</sequence>
<gene>
    <name evidence="1" type="ORF">AMECASPLE_001913</name>
</gene>
<protein>
    <submittedName>
        <fullName evidence="1">Uncharacterized protein</fullName>
    </submittedName>
</protein>